<dbReference type="Gene3D" id="2.60.120.10">
    <property type="entry name" value="Jelly Rolls"/>
    <property type="match status" value="1"/>
</dbReference>
<dbReference type="Proteomes" id="UP001559025">
    <property type="component" value="Unassembled WGS sequence"/>
</dbReference>
<proteinExistence type="predicted"/>
<keyword evidence="3" id="KW-0804">Transcription</keyword>
<evidence type="ECO:0000256" key="1">
    <source>
        <dbReference type="ARBA" id="ARBA00023015"/>
    </source>
</evidence>
<keyword evidence="2" id="KW-0238">DNA-binding</keyword>
<evidence type="ECO:0000313" key="6">
    <source>
        <dbReference type="Proteomes" id="UP001559025"/>
    </source>
</evidence>
<dbReference type="Pfam" id="PF00027">
    <property type="entry name" value="cNMP_binding"/>
    <property type="match status" value="1"/>
</dbReference>
<dbReference type="InterPro" id="IPR036390">
    <property type="entry name" value="WH_DNA-bd_sf"/>
</dbReference>
<name>A0ABV3X090_9HYPH</name>
<dbReference type="SMART" id="SM00419">
    <property type="entry name" value="HTH_CRP"/>
    <property type="match status" value="1"/>
</dbReference>
<organism evidence="5 6">
    <name type="scientific">Neoaquamicrobium sediminum</name>
    <dbReference type="NCBI Taxonomy" id="1849104"/>
    <lineage>
        <taxon>Bacteria</taxon>
        <taxon>Pseudomonadati</taxon>
        <taxon>Pseudomonadota</taxon>
        <taxon>Alphaproteobacteria</taxon>
        <taxon>Hyphomicrobiales</taxon>
        <taxon>Phyllobacteriaceae</taxon>
        <taxon>Neoaquamicrobium</taxon>
    </lineage>
</organism>
<dbReference type="InterPro" id="IPR000595">
    <property type="entry name" value="cNMP-bd_dom"/>
</dbReference>
<keyword evidence="6" id="KW-1185">Reference proteome</keyword>
<dbReference type="InterPro" id="IPR018490">
    <property type="entry name" value="cNMP-bd_dom_sf"/>
</dbReference>
<feature type="domain" description="HTH crp-type" evidence="4">
    <location>
        <begin position="160"/>
        <end position="234"/>
    </location>
</feature>
<dbReference type="SUPFAM" id="SSF46785">
    <property type="entry name" value="Winged helix' DNA-binding domain"/>
    <property type="match status" value="1"/>
</dbReference>
<dbReference type="PROSITE" id="PS51063">
    <property type="entry name" value="HTH_CRP_2"/>
    <property type="match status" value="1"/>
</dbReference>
<evidence type="ECO:0000256" key="2">
    <source>
        <dbReference type="ARBA" id="ARBA00023125"/>
    </source>
</evidence>
<comment type="caution">
    <text evidence="5">The sequence shown here is derived from an EMBL/GenBank/DDBJ whole genome shotgun (WGS) entry which is preliminary data.</text>
</comment>
<dbReference type="SUPFAM" id="SSF51206">
    <property type="entry name" value="cAMP-binding domain-like"/>
    <property type="match status" value="1"/>
</dbReference>
<dbReference type="RefSeq" id="WP_368804984.1">
    <property type="nucleotide sequence ID" value="NZ_JAZHFV010000011.1"/>
</dbReference>
<dbReference type="EMBL" id="JAZHFV010000011">
    <property type="protein sequence ID" value="MEX4010269.1"/>
    <property type="molecule type" value="Genomic_DNA"/>
</dbReference>
<evidence type="ECO:0000259" key="4">
    <source>
        <dbReference type="PROSITE" id="PS51063"/>
    </source>
</evidence>
<gene>
    <name evidence="5" type="ORF">V1479_23390</name>
</gene>
<dbReference type="InterPro" id="IPR012318">
    <property type="entry name" value="HTH_CRP"/>
</dbReference>
<dbReference type="InterPro" id="IPR014710">
    <property type="entry name" value="RmlC-like_jellyroll"/>
</dbReference>
<dbReference type="Gene3D" id="1.10.10.10">
    <property type="entry name" value="Winged helix-like DNA-binding domain superfamily/Winged helix DNA-binding domain"/>
    <property type="match status" value="1"/>
</dbReference>
<evidence type="ECO:0000256" key="3">
    <source>
        <dbReference type="ARBA" id="ARBA00023163"/>
    </source>
</evidence>
<sequence>MTRHPPTNDELAHDERLTPLLINLQNRDRLSPRERGAIAGSIARFQSLKSGEDIVREGQEPGESCLMVSGYSVRTHTMRDGGVQISAVHMAGDFVDLHGFLLGRMDHSVMALGDCTVAYVPHAALKAITEEHPHLSRLLWLLTLVDAAIHRRWIAAKGRLSSVGQMAHFLCEIRTRLLAVGLSDGGRFQLPMTQQQLGDAMGLSPVHINRTLQEMRRRNLISWRALDVTILDWPELRRLGEFDPSYLNLTVRPR</sequence>
<dbReference type="Pfam" id="PF13545">
    <property type="entry name" value="HTH_Crp_2"/>
    <property type="match status" value="1"/>
</dbReference>
<evidence type="ECO:0000313" key="5">
    <source>
        <dbReference type="EMBL" id="MEX4010269.1"/>
    </source>
</evidence>
<protein>
    <submittedName>
        <fullName evidence="5">Crp/Fnr family transcriptional regulator</fullName>
    </submittedName>
</protein>
<reference evidence="5 6" key="1">
    <citation type="submission" date="2024-01" db="EMBL/GenBank/DDBJ databases">
        <title>New evidence supports the origin of RcGTA from prophage.</title>
        <authorList>
            <person name="Xu Y."/>
            <person name="Liu B."/>
            <person name="Chen F."/>
        </authorList>
    </citation>
    <scope>NUCLEOTIDE SEQUENCE [LARGE SCALE GENOMIC DNA]</scope>
    <source>
        <strain evidence="5 6">CBW1107-2</strain>
    </source>
</reference>
<keyword evidence="1" id="KW-0805">Transcription regulation</keyword>
<dbReference type="InterPro" id="IPR036388">
    <property type="entry name" value="WH-like_DNA-bd_sf"/>
</dbReference>
<dbReference type="CDD" id="cd00038">
    <property type="entry name" value="CAP_ED"/>
    <property type="match status" value="1"/>
</dbReference>
<accession>A0ABV3X090</accession>